<protein>
    <submittedName>
        <fullName evidence="2">Uncharacterized protein</fullName>
    </submittedName>
</protein>
<evidence type="ECO:0000256" key="1">
    <source>
        <dbReference type="SAM" id="SignalP"/>
    </source>
</evidence>
<sequence>MPIDYLPASSVKRMSWRLGAAIVSCAVLAACQAPEAEAVEDPNYVNVTIAEGSLTGSYNPASFDEEIARQALAASCTGGEVATYQEGPGEDGLVNFAATCVGGTSQPDGTYSFQRRATRPATIEEAAMAEEAVTGM</sequence>
<feature type="chain" id="PRO_5045721481" evidence="1">
    <location>
        <begin position="30"/>
        <end position="136"/>
    </location>
</feature>
<evidence type="ECO:0000313" key="3">
    <source>
        <dbReference type="Proteomes" id="UP001203945"/>
    </source>
</evidence>
<organism evidence="2 3">
    <name type="scientific">Paracoccus albicereus</name>
    <dbReference type="NCBI Taxonomy" id="2922394"/>
    <lineage>
        <taxon>Bacteria</taxon>
        <taxon>Pseudomonadati</taxon>
        <taxon>Pseudomonadota</taxon>
        <taxon>Alphaproteobacteria</taxon>
        <taxon>Rhodobacterales</taxon>
        <taxon>Paracoccaceae</taxon>
        <taxon>Paracoccus</taxon>
    </lineage>
</organism>
<gene>
    <name evidence="2" type="ORF">MLD63_16270</name>
</gene>
<dbReference type="RefSeq" id="WP_255330986.1">
    <property type="nucleotide sequence ID" value="NZ_JAKZEU010000007.1"/>
</dbReference>
<keyword evidence="1" id="KW-0732">Signal</keyword>
<dbReference type="Proteomes" id="UP001203945">
    <property type="component" value="Unassembled WGS sequence"/>
</dbReference>
<accession>A0ABT1MV23</accession>
<proteinExistence type="predicted"/>
<keyword evidence="3" id="KW-1185">Reference proteome</keyword>
<feature type="signal peptide" evidence="1">
    <location>
        <begin position="1"/>
        <end position="29"/>
    </location>
</feature>
<comment type="caution">
    <text evidence="2">The sequence shown here is derived from an EMBL/GenBank/DDBJ whole genome shotgun (WGS) entry which is preliminary data.</text>
</comment>
<evidence type="ECO:0000313" key="2">
    <source>
        <dbReference type="EMBL" id="MCQ0971979.1"/>
    </source>
</evidence>
<reference evidence="2 3" key="1">
    <citation type="submission" date="2022-03" db="EMBL/GenBank/DDBJ databases">
        <authorList>
            <person name="He Y."/>
        </authorList>
    </citation>
    <scope>NUCLEOTIDE SEQUENCE [LARGE SCALE GENOMIC DNA]</scope>
    <source>
        <strain evidence="2 3">TK19116</strain>
    </source>
</reference>
<dbReference type="EMBL" id="JAKZEU010000007">
    <property type="protein sequence ID" value="MCQ0971979.1"/>
    <property type="molecule type" value="Genomic_DNA"/>
</dbReference>
<name>A0ABT1MV23_9RHOB</name>